<dbReference type="GO" id="GO:0000287">
    <property type="term" value="F:magnesium ion binding"/>
    <property type="evidence" value="ECO:0007669"/>
    <property type="project" value="UniProtKB-UniRule"/>
</dbReference>
<dbReference type="NCBIfam" id="TIGR00173">
    <property type="entry name" value="menD"/>
    <property type="match status" value="1"/>
</dbReference>
<dbReference type="UniPathway" id="UPA01057">
    <property type="reaction ID" value="UER00164"/>
</dbReference>
<comment type="function">
    <text evidence="6">Catalyzes the thiamine diphosphate-dependent decarboxylation of 2-oxoglutarate and the subsequent addition of the resulting succinic semialdehyde-thiamine pyrophosphate anion to isochorismate to yield 2-succinyl-5-enolpyruvyl-6-hydroxy-3-cyclohexene-1-carboxylate (SEPHCHC).</text>
</comment>
<dbReference type="SUPFAM" id="SSF52518">
    <property type="entry name" value="Thiamin diphosphate-binding fold (THDP-binding)"/>
    <property type="match status" value="2"/>
</dbReference>
<evidence type="ECO:0000256" key="2">
    <source>
        <dbReference type="ARBA" id="ARBA00022723"/>
    </source>
</evidence>
<gene>
    <name evidence="6" type="primary">menD</name>
    <name evidence="8" type="ORF">FHX49_002251</name>
</gene>
<keyword evidence="3 6" id="KW-0460">Magnesium</keyword>
<comment type="caution">
    <text evidence="8">The sequence shown here is derived from an EMBL/GenBank/DDBJ whole genome shotgun (WGS) entry which is preliminary data.</text>
</comment>
<keyword evidence="4 6" id="KW-0786">Thiamine pyrophosphate</keyword>
<keyword evidence="6" id="KW-0474">Menaquinone biosynthesis</keyword>
<dbReference type="UniPathway" id="UPA00079"/>
<comment type="subunit">
    <text evidence="6">Homodimer.</text>
</comment>
<comment type="similarity">
    <text evidence="6">Belongs to the TPP enzyme family. MenD subfamily.</text>
</comment>
<keyword evidence="5 6" id="KW-0464">Manganese</keyword>
<comment type="pathway">
    <text evidence="6">Quinol/quinone metabolism; 1,4-dihydroxy-2-naphthoate biosynthesis; 1,4-dihydroxy-2-naphthoate from chorismate: step 2/7.</text>
</comment>
<feature type="domain" description="Thiamine pyrophosphate enzyme N-terminal TPP-binding" evidence="7">
    <location>
        <begin position="12"/>
        <end position="123"/>
    </location>
</feature>
<dbReference type="PIRSF" id="PIRSF004983">
    <property type="entry name" value="MenD"/>
    <property type="match status" value="1"/>
</dbReference>
<evidence type="ECO:0000256" key="1">
    <source>
        <dbReference type="ARBA" id="ARBA00022679"/>
    </source>
</evidence>
<comment type="cofactor">
    <cofactor evidence="6">
        <name>Mg(2+)</name>
        <dbReference type="ChEBI" id="CHEBI:18420"/>
    </cofactor>
    <cofactor evidence="6">
        <name>Mn(2+)</name>
        <dbReference type="ChEBI" id="CHEBI:29035"/>
    </cofactor>
</comment>
<dbReference type="InterPro" id="IPR029061">
    <property type="entry name" value="THDP-binding"/>
</dbReference>
<keyword evidence="9" id="KW-1185">Reference proteome</keyword>
<dbReference type="Gene3D" id="3.40.50.1220">
    <property type="entry name" value="TPP-binding domain"/>
    <property type="match status" value="1"/>
</dbReference>
<dbReference type="EMBL" id="JACHWQ010000007">
    <property type="protein sequence ID" value="MBB2976672.1"/>
    <property type="molecule type" value="Genomic_DNA"/>
</dbReference>
<keyword evidence="1 6" id="KW-0808">Transferase</keyword>
<protein>
    <recommendedName>
        <fullName evidence="6">2-succinyl-5-enolpyruvyl-6-hydroxy-3-cyclohexene-1-carboxylate synthase</fullName>
        <shortName evidence="6">SEPHCHC synthase</shortName>
        <ecNumber evidence="6">2.2.1.9</ecNumber>
    </recommendedName>
    <alternativeName>
        <fullName evidence="6">Menaquinone biosynthesis protein MenD</fullName>
    </alternativeName>
</protein>
<evidence type="ECO:0000259" key="7">
    <source>
        <dbReference type="Pfam" id="PF02776"/>
    </source>
</evidence>
<accession>A0A7W4YNZ1</accession>
<dbReference type="GO" id="GO:0009234">
    <property type="term" value="P:menaquinone biosynthetic process"/>
    <property type="evidence" value="ECO:0007669"/>
    <property type="project" value="UniProtKB-UniRule"/>
</dbReference>
<dbReference type="AlphaFoldDB" id="A0A7W4YNZ1"/>
<dbReference type="RefSeq" id="WP_165141440.1">
    <property type="nucleotide sequence ID" value="NZ_CP049255.1"/>
</dbReference>
<dbReference type="Proteomes" id="UP000529310">
    <property type="component" value="Unassembled WGS sequence"/>
</dbReference>
<evidence type="ECO:0000256" key="3">
    <source>
        <dbReference type="ARBA" id="ARBA00022842"/>
    </source>
</evidence>
<dbReference type="GO" id="GO:0030976">
    <property type="term" value="F:thiamine pyrophosphate binding"/>
    <property type="evidence" value="ECO:0007669"/>
    <property type="project" value="UniProtKB-UniRule"/>
</dbReference>
<dbReference type="InterPro" id="IPR004433">
    <property type="entry name" value="MenaQ_synth_MenD"/>
</dbReference>
<comment type="pathway">
    <text evidence="6">Quinol/quinone metabolism; menaquinone biosynthesis.</text>
</comment>
<dbReference type="PANTHER" id="PTHR42916">
    <property type="entry name" value="2-SUCCINYL-5-ENOLPYRUVYL-6-HYDROXY-3-CYCLOHEXENE-1-CARBOXYLATE SYNTHASE"/>
    <property type="match status" value="1"/>
</dbReference>
<dbReference type="GO" id="GO:0030145">
    <property type="term" value="F:manganese ion binding"/>
    <property type="evidence" value="ECO:0007669"/>
    <property type="project" value="UniProtKB-UniRule"/>
</dbReference>
<comment type="catalytic activity">
    <reaction evidence="6">
        <text>isochorismate + 2-oxoglutarate + H(+) = 5-enolpyruvoyl-6-hydroxy-2-succinyl-cyclohex-3-ene-1-carboxylate + CO2</text>
        <dbReference type="Rhea" id="RHEA:25593"/>
        <dbReference type="ChEBI" id="CHEBI:15378"/>
        <dbReference type="ChEBI" id="CHEBI:16526"/>
        <dbReference type="ChEBI" id="CHEBI:16810"/>
        <dbReference type="ChEBI" id="CHEBI:29780"/>
        <dbReference type="ChEBI" id="CHEBI:58818"/>
        <dbReference type="EC" id="2.2.1.9"/>
    </reaction>
</comment>
<organism evidence="8 9">
    <name type="scientific">Microbacterium endophyticum</name>
    <dbReference type="NCBI Taxonomy" id="1526412"/>
    <lineage>
        <taxon>Bacteria</taxon>
        <taxon>Bacillati</taxon>
        <taxon>Actinomycetota</taxon>
        <taxon>Actinomycetes</taxon>
        <taxon>Micrococcales</taxon>
        <taxon>Microbacteriaceae</taxon>
        <taxon>Microbacterium</taxon>
    </lineage>
</organism>
<dbReference type="GO" id="GO:0070204">
    <property type="term" value="F:2-succinyl-5-enolpyruvyl-6-hydroxy-3-cyclohexene-1-carboxylic-acid synthase activity"/>
    <property type="evidence" value="ECO:0007669"/>
    <property type="project" value="UniProtKB-UniRule"/>
</dbReference>
<dbReference type="CDD" id="cd07037">
    <property type="entry name" value="TPP_PYR_MenD"/>
    <property type="match status" value="1"/>
</dbReference>
<dbReference type="InterPro" id="IPR012001">
    <property type="entry name" value="Thiamin_PyroP_enz_TPP-bd_dom"/>
</dbReference>
<dbReference type="EC" id="2.2.1.9" evidence="6"/>
<reference evidence="8 9" key="1">
    <citation type="submission" date="2020-08" db="EMBL/GenBank/DDBJ databases">
        <title>Sequencing the genomes of 1000 actinobacteria strains.</title>
        <authorList>
            <person name="Klenk H.-P."/>
        </authorList>
    </citation>
    <scope>NUCLEOTIDE SEQUENCE [LARGE SCALE GENOMIC DNA]</scope>
    <source>
        <strain evidence="8 9">DSM 27099</strain>
    </source>
</reference>
<evidence type="ECO:0000313" key="8">
    <source>
        <dbReference type="EMBL" id="MBB2976672.1"/>
    </source>
</evidence>
<proteinExistence type="inferred from homology"/>
<dbReference type="PANTHER" id="PTHR42916:SF1">
    <property type="entry name" value="PROTEIN PHYLLO, CHLOROPLASTIC"/>
    <property type="match status" value="1"/>
</dbReference>
<comment type="cofactor">
    <cofactor evidence="6">
        <name>thiamine diphosphate</name>
        <dbReference type="ChEBI" id="CHEBI:58937"/>
    </cofactor>
    <text evidence="6">Binds 1 thiamine pyrophosphate per subunit.</text>
</comment>
<dbReference type="Gene3D" id="3.40.50.970">
    <property type="match status" value="2"/>
</dbReference>
<evidence type="ECO:0000313" key="9">
    <source>
        <dbReference type="Proteomes" id="UP000529310"/>
    </source>
</evidence>
<keyword evidence="2 6" id="KW-0479">Metal-binding</keyword>
<evidence type="ECO:0000256" key="6">
    <source>
        <dbReference type="HAMAP-Rule" id="MF_01659"/>
    </source>
</evidence>
<sequence length="590" mass="61663">MAEAKRSPATDAAAALVRALFDRGIRHFVVSPGSRSQALALAAAELEKHGAALHVRIDERVAGFTALGIGRELRVPAAVICTSGTAVANLLPAVLEAHHAGVPLLLLTADRPPELRGIGANQATRQVGIFAPNVRYEADLPVPDETDAAGTSSQTMMLRDVAGAAVTAALGDGAWAAGPVHLNLPYREPLAGVLPEWFRPASDPKSPEPNIADVEDVANASGALYQGGGGIGEVCELDGAVEPFSLSRGPRTIVIAGADATSAAEQLAHDGSWPLVAEIVSGSRFGRYLVHGYRDVLRQLGGNVERAVVFGHPTLSREVVALLSRDDVEVIAVRGPGEPLNLNGATVAAESVAVRAGDADREWLGQWMRASRAASVDLAPPAPDADALSSAEPRERLGAIAAELGVIRAPLDRAALVDAVWRATWPHDRLMFGSSRLVRVADTVLAGKKVPVHANRGLAGIDGTVATAMGIALASQIAGSPGVTRAVLGDLAFLYDVGALLLPLQEPAPRLQLIVGNDRGGTIFDGLEVASVASDAAFSRVQYTPHNANLEQLAAAYGWEFHRPKTRGELDQVLTGHVAGRQLIEVTLER</sequence>
<evidence type="ECO:0000256" key="4">
    <source>
        <dbReference type="ARBA" id="ARBA00023052"/>
    </source>
</evidence>
<evidence type="ECO:0000256" key="5">
    <source>
        <dbReference type="ARBA" id="ARBA00023211"/>
    </source>
</evidence>
<name>A0A7W4YNZ1_9MICO</name>
<dbReference type="Pfam" id="PF02776">
    <property type="entry name" value="TPP_enzyme_N"/>
    <property type="match status" value="1"/>
</dbReference>
<dbReference type="HAMAP" id="MF_01659">
    <property type="entry name" value="MenD"/>
    <property type="match status" value="1"/>
</dbReference>
<dbReference type="CDD" id="cd02009">
    <property type="entry name" value="TPP_SHCHC_synthase"/>
    <property type="match status" value="1"/>
</dbReference>